<name>A0ABV7WL30_9MICO</name>
<comment type="caution">
    <text evidence="2">The sequence shown here is derived from an EMBL/GenBank/DDBJ whole genome shotgun (WGS) entry which is preliminary data.</text>
</comment>
<keyword evidence="3" id="KW-1185">Reference proteome</keyword>
<organism evidence="2 3">
    <name type="scientific">Aquipuribacter hungaricus</name>
    <dbReference type="NCBI Taxonomy" id="545624"/>
    <lineage>
        <taxon>Bacteria</taxon>
        <taxon>Bacillati</taxon>
        <taxon>Actinomycetota</taxon>
        <taxon>Actinomycetes</taxon>
        <taxon>Micrococcales</taxon>
        <taxon>Intrasporangiaceae</taxon>
        <taxon>Aquipuribacter</taxon>
    </lineage>
</organism>
<dbReference type="RefSeq" id="WP_340291902.1">
    <property type="nucleotide sequence ID" value="NZ_JBBEOI010000053.1"/>
</dbReference>
<reference evidence="3" key="1">
    <citation type="journal article" date="2019" name="Int. J. Syst. Evol. Microbiol.">
        <title>The Global Catalogue of Microorganisms (GCM) 10K type strain sequencing project: providing services to taxonomists for standard genome sequencing and annotation.</title>
        <authorList>
            <consortium name="The Broad Institute Genomics Platform"/>
            <consortium name="The Broad Institute Genome Sequencing Center for Infectious Disease"/>
            <person name="Wu L."/>
            <person name="Ma J."/>
        </authorList>
    </citation>
    <scope>NUCLEOTIDE SEQUENCE [LARGE SCALE GENOMIC DNA]</scope>
    <source>
        <strain evidence="3">NCAIM B.02333</strain>
    </source>
</reference>
<dbReference type="Proteomes" id="UP001595685">
    <property type="component" value="Unassembled WGS sequence"/>
</dbReference>
<evidence type="ECO:0000259" key="1">
    <source>
        <dbReference type="Pfam" id="PF05713"/>
    </source>
</evidence>
<protein>
    <submittedName>
        <fullName evidence="2">MobC family plasmid mobilization relaxosome protein</fullName>
    </submittedName>
</protein>
<dbReference type="Pfam" id="PF05713">
    <property type="entry name" value="MobC"/>
    <property type="match status" value="1"/>
</dbReference>
<dbReference type="EMBL" id="JBHRWW010000027">
    <property type="protein sequence ID" value="MFC3690504.1"/>
    <property type="molecule type" value="Genomic_DNA"/>
</dbReference>
<sequence>MTPEEEALLLQLALAQGVTVPRLLVEATLSSAVGETPTERRNAMVELFGIHRLLAAVSNNVNQIAKATNATGEVHEDLVQTLRAVRRTAERVDTAIDGLSPR</sequence>
<feature type="domain" description="Bacterial mobilisation" evidence="1">
    <location>
        <begin position="54"/>
        <end position="86"/>
    </location>
</feature>
<evidence type="ECO:0000313" key="2">
    <source>
        <dbReference type="EMBL" id="MFC3690504.1"/>
    </source>
</evidence>
<accession>A0ABV7WL30</accession>
<proteinExistence type="predicted"/>
<dbReference type="InterPro" id="IPR008687">
    <property type="entry name" value="MobC"/>
</dbReference>
<gene>
    <name evidence="2" type="ORF">ACFOLH_19320</name>
</gene>
<evidence type="ECO:0000313" key="3">
    <source>
        <dbReference type="Proteomes" id="UP001595685"/>
    </source>
</evidence>